<dbReference type="PANTHER" id="PTHR47371:SF3">
    <property type="entry name" value="PHOSPHOGLYCEROL TRANSFERASE I"/>
    <property type="match status" value="1"/>
</dbReference>
<evidence type="ECO:0000313" key="9">
    <source>
        <dbReference type="EMBL" id="MFC3115317.1"/>
    </source>
</evidence>
<accession>A0ABV7FCV3</accession>
<gene>
    <name evidence="9" type="ORF">ACFODX_07090</name>
</gene>
<organism evidence="9 10">
    <name type="scientific">Cellvibrio fontiphilus</name>
    <dbReference type="NCBI Taxonomy" id="1815559"/>
    <lineage>
        <taxon>Bacteria</taxon>
        <taxon>Pseudomonadati</taxon>
        <taxon>Pseudomonadota</taxon>
        <taxon>Gammaproteobacteria</taxon>
        <taxon>Cellvibrionales</taxon>
        <taxon>Cellvibrionaceae</taxon>
        <taxon>Cellvibrio</taxon>
    </lineage>
</organism>
<keyword evidence="10" id="KW-1185">Reference proteome</keyword>
<dbReference type="Gene3D" id="3.40.720.10">
    <property type="entry name" value="Alkaline Phosphatase, subunit A"/>
    <property type="match status" value="1"/>
</dbReference>
<keyword evidence="6" id="KW-0175">Coiled coil</keyword>
<evidence type="ECO:0000256" key="1">
    <source>
        <dbReference type="ARBA" id="ARBA00004651"/>
    </source>
</evidence>
<name>A0ABV7FCV3_9GAMM</name>
<dbReference type="EMBL" id="JBHRTF010000003">
    <property type="protein sequence ID" value="MFC3115317.1"/>
    <property type="molecule type" value="Genomic_DNA"/>
</dbReference>
<keyword evidence="5 7" id="KW-0472">Membrane</keyword>
<sequence length="543" mass="60291">MNKTHNTLTITFHCAALVLLITLLIMPNQLNAISASALLVLPLELFVIGLLLLSLLLLPGLTAWMLRCMLATLLALGAIFKCTDMATYKVFARPFNPVFDGYLFTNGMNLLQGALGKFSAVVIAVLLLLAVIAIVIAAFWVLGRVQSLLCMSVKHSAVLLATGLVLWLLLFLLGSARAALPFYQHLSTHTRDILATVRDIRAFKHQLENTNNQVHAHENVLSFLQGKDVLVIFVESYGRTVLDNPEYAPHIRPLLERTNKTLEAKGFTARSGFLTSPTVGGLSWLAHGTAMSGLWIDNQIRYNSLMISEQPTLNRLFNRAGWRTVAVMPAITMDWPEGNYYGYDHIYDAHNLGYQGKPFNWVTMPDQYTLAAFHARELTQTSRTPVMAEIALISSHAPWTPIPQLIDWDSVGDGSVFNAQATSGDSPDTVWKDNARIRLQFRLSIEYALQTIASYVATYGNENTVVLVLGDHQPAPIVTGDNTGLTRGARDVPVHLIARDPKVIDRVAQWQWTPGMLPVDHAPVWRMDELRNRFIEAFSPASD</sequence>
<keyword evidence="3 7" id="KW-0812">Transmembrane</keyword>
<comment type="subcellular location">
    <subcellularLocation>
        <location evidence="1">Cell membrane</location>
        <topology evidence="1">Multi-pass membrane protein</topology>
    </subcellularLocation>
</comment>
<evidence type="ECO:0000256" key="5">
    <source>
        <dbReference type="ARBA" id="ARBA00023136"/>
    </source>
</evidence>
<evidence type="ECO:0000259" key="8">
    <source>
        <dbReference type="Pfam" id="PF00884"/>
    </source>
</evidence>
<dbReference type="InterPro" id="IPR000917">
    <property type="entry name" value="Sulfatase_N"/>
</dbReference>
<feature type="transmembrane region" description="Helical" evidence="7">
    <location>
        <begin position="118"/>
        <end position="143"/>
    </location>
</feature>
<feature type="coiled-coil region" evidence="6">
    <location>
        <begin position="200"/>
        <end position="227"/>
    </location>
</feature>
<evidence type="ECO:0000313" key="10">
    <source>
        <dbReference type="Proteomes" id="UP001595555"/>
    </source>
</evidence>
<feature type="transmembrane region" description="Helical" evidence="7">
    <location>
        <begin position="38"/>
        <end position="58"/>
    </location>
</feature>
<protein>
    <submittedName>
        <fullName evidence="9">Sulfatase-like hydrolase/transferase</fullName>
    </submittedName>
</protein>
<dbReference type="SUPFAM" id="SSF53649">
    <property type="entry name" value="Alkaline phosphatase-like"/>
    <property type="match status" value="1"/>
</dbReference>
<dbReference type="Pfam" id="PF00884">
    <property type="entry name" value="Sulfatase"/>
    <property type="match status" value="1"/>
</dbReference>
<dbReference type="Proteomes" id="UP001595555">
    <property type="component" value="Unassembled WGS sequence"/>
</dbReference>
<evidence type="ECO:0000256" key="2">
    <source>
        <dbReference type="ARBA" id="ARBA00022475"/>
    </source>
</evidence>
<dbReference type="InterPro" id="IPR017850">
    <property type="entry name" value="Alkaline_phosphatase_core_sf"/>
</dbReference>
<feature type="transmembrane region" description="Helical" evidence="7">
    <location>
        <begin position="6"/>
        <end position="26"/>
    </location>
</feature>
<comment type="caution">
    <text evidence="9">The sequence shown here is derived from an EMBL/GenBank/DDBJ whole genome shotgun (WGS) entry which is preliminary data.</text>
</comment>
<keyword evidence="4 7" id="KW-1133">Transmembrane helix</keyword>
<evidence type="ECO:0000256" key="4">
    <source>
        <dbReference type="ARBA" id="ARBA00022989"/>
    </source>
</evidence>
<reference evidence="10" key="1">
    <citation type="journal article" date="2019" name="Int. J. Syst. Evol. Microbiol.">
        <title>The Global Catalogue of Microorganisms (GCM) 10K type strain sequencing project: providing services to taxonomists for standard genome sequencing and annotation.</title>
        <authorList>
            <consortium name="The Broad Institute Genomics Platform"/>
            <consortium name="The Broad Institute Genome Sequencing Center for Infectious Disease"/>
            <person name="Wu L."/>
            <person name="Ma J."/>
        </authorList>
    </citation>
    <scope>NUCLEOTIDE SEQUENCE [LARGE SCALE GENOMIC DNA]</scope>
    <source>
        <strain evidence="10">KCTC 52237</strain>
    </source>
</reference>
<dbReference type="PANTHER" id="PTHR47371">
    <property type="entry name" value="LIPOTEICHOIC ACID SYNTHASE"/>
    <property type="match status" value="1"/>
</dbReference>
<feature type="transmembrane region" description="Helical" evidence="7">
    <location>
        <begin position="64"/>
        <end position="83"/>
    </location>
</feature>
<dbReference type="RefSeq" id="WP_378117503.1">
    <property type="nucleotide sequence ID" value="NZ_JBHRTF010000003.1"/>
</dbReference>
<dbReference type="InterPro" id="IPR050448">
    <property type="entry name" value="OpgB/LTA_synthase_biosynth"/>
</dbReference>
<feature type="domain" description="Sulfatase N-terminal" evidence="8">
    <location>
        <begin position="228"/>
        <end position="475"/>
    </location>
</feature>
<evidence type="ECO:0000256" key="7">
    <source>
        <dbReference type="SAM" id="Phobius"/>
    </source>
</evidence>
<evidence type="ECO:0000256" key="6">
    <source>
        <dbReference type="SAM" id="Coils"/>
    </source>
</evidence>
<feature type="transmembrane region" description="Helical" evidence="7">
    <location>
        <begin position="155"/>
        <end position="174"/>
    </location>
</feature>
<proteinExistence type="predicted"/>
<evidence type="ECO:0000256" key="3">
    <source>
        <dbReference type="ARBA" id="ARBA00022692"/>
    </source>
</evidence>
<keyword evidence="2" id="KW-1003">Cell membrane</keyword>